<dbReference type="RefSeq" id="WP_093853576.1">
    <property type="nucleotide sequence ID" value="NZ_JAVRER010000049.1"/>
</dbReference>
<evidence type="ECO:0000256" key="8">
    <source>
        <dbReference type="ARBA" id="ARBA00022801"/>
    </source>
</evidence>
<gene>
    <name evidence="13" type="ORF">RM574_24235</name>
</gene>
<evidence type="ECO:0000313" key="14">
    <source>
        <dbReference type="Proteomes" id="UP001183607"/>
    </source>
</evidence>
<dbReference type="GO" id="GO:0003796">
    <property type="term" value="F:lysozyme activity"/>
    <property type="evidence" value="ECO:0007669"/>
    <property type="project" value="UniProtKB-EC"/>
</dbReference>
<evidence type="ECO:0000256" key="1">
    <source>
        <dbReference type="ARBA" id="ARBA00000632"/>
    </source>
</evidence>
<proteinExistence type="inferred from homology"/>
<keyword evidence="10" id="KW-0326">Glycosidase</keyword>
<dbReference type="SUPFAM" id="SSF51445">
    <property type="entry name" value="(Trans)glycosidases"/>
    <property type="match status" value="1"/>
</dbReference>
<evidence type="ECO:0000256" key="2">
    <source>
        <dbReference type="ARBA" id="ARBA00004613"/>
    </source>
</evidence>
<keyword evidence="5" id="KW-0964">Secreted</keyword>
<comment type="catalytic activity">
    <reaction evidence="1">
        <text>Hydrolysis of (1-&gt;4)-beta-linkages between N-acetylmuramic acid and N-acetyl-D-glucosamine residues in a peptidoglycan and between N-acetyl-D-glucosamine residues in chitodextrins.</text>
        <dbReference type="EC" id="3.2.1.17"/>
    </reaction>
</comment>
<dbReference type="EC" id="3.2.1.17" evidence="4"/>
<dbReference type="SMART" id="SM00641">
    <property type="entry name" value="Glyco_25"/>
    <property type="match status" value="1"/>
</dbReference>
<keyword evidence="7" id="KW-0081">Bacteriolytic enzyme</keyword>
<organism evidence="13 14">
    <name type="scientific">Streptomyces evansiae</name>
    <dbReference type="NCBI Taxonomy" id="3075535"/>
    <lineage>
        <taxon>Bacteria</taxon>
        <taxon>Bacillati</taxon>
        <taxon>Actinomycetota</taxon>
        <taxon>Actinomycetes</taxon>
        <taxon>Kitasatosporales</taxon>
        <taxon>Streptomycetaceae</taxon>
        <taxon>Streptomyces</taxon>
    </lineage>
</organism>
<keyword evidence="8" id="KW-0378">Hydrolase</keyword>
<evidence type="ECO:0000256" key="10">
    <source>
        <dbReference type="ARBA" id="ARBA00023295"/>
    </source>
</evidence>
<feature type="signal peptide" evidence="12">
    <location>
        <begin position="1"/>
        <end position="29"/>
    </location>
</feature>
<dbReference type="InterPro" id="IPR017853">
    <property type="entry name" value="GH"/>
</dbReference>
<evidence type="ECO:0000256" key="4">
    <source>
        <dbReference type="ARBA" id="ARBA00012732"/>
    </source>
</evidence>
<dbReference type="PANTHER" id="PTHR34135">
    <property type="entry name" value="LYSOZYME"/>
    <property type="match status" value="1"/>
</dbReference>
<dbReference type="PANTHER" id="PTHR34135:SF2">
    <property type="entry name" value="LYSOZYME"/>
    <property type="match status" value="1"/>
</dbReference>
<evidence type="ECO:0000256" key="12">
    <source>
        <dbReference type="SAM" id="SignalP"/>
    </source>
</evidence>
<evidence type="ECO:0000256" key="9">
    <source>
        <dbReference type="ARBA" id="ARBA00023157"/>
    </source>
</evidence>
<name>A0ABD5ECT3_9ACTN</name>
<dbReference type="GO" id="GO:0005576">
    <property type="term" value="C:extracellular region"/>
    <property type="evidence" value="ECO:0007669"/>
    <property type="project" value="UniProtKB-SubCell"/>
</dbReference>
<comment type="function">
    <text evidence="11">This enzyme has both lysozyme (acetylmuramidase) and diacetylmuramidase activities.</text>
</comment>
<evidence type="ECO:0000256" key="5">
    <source>
        <dbReference type="ARBA" id="ARBA00022525"/>
    </source>
</evidence>
<keyword evidence="9" id="KW-1015">Disulfide bond</keyword>
<keyword evidence="12" id="KW-0732">Signal</keyword>
<accession>A0ABD5ECT3</accession>
<dbReference type="Pfam" id="PF01183">
    <property type="entry name" value="Glyco_hydro_25"/>
    <property type="match status" value="1"/>
</dbReference>
<dbReference type="InterPro" id="IPR002053">
    <property type="entry name" value="Glyco_hydro_25"/>
</dbReference>
<reference evidence="14" key="1">
    <citation type="submission" date="2023-07" db="EMBL/GenBank/DDBJ databases">
        <title>30 novel species of actinomycetes from the DSMZ collection.</title>
        <authorList>
            <person name="Nouioui I."/>
        </authorList>
    </citation>
    <scope>NUCLEOTIDE SEQUENCE [LARGE SCALE GENOMIC DNA]</scope>
    <source>
        <strain evidence="14">DSM 41982</strain>
    </source>
</reference>
<dbReference type="CDD" id="cd06412">
    <property type="entry name" value="GH25_CH-type"/>
    <property type="match status" value="1"/>
</dbReference>
<dbReference type="EMBL" id="JAVRER010000049">
    <property type="protein sequence ID" value="MDT0418597.1"/>
    <property type="molecule type" value="Genomic_DNA"/>
</dbReference>
<comment type="similarity">
    <text evidence="3">Belongs to the glycosyl hydrolase 25 family.</text>
</comment>
<dbReference type="PROSITE" id="PS51904">
    <property type="entry name" value="GLYCOSYL_HYDROL_F25_2"/>
    <property type="match status" value="1"/>
</dbReference>
<evidence type="ECO:0000256" key="3">
    <source>
        <dbReference type="ARBA" id="ARBA00010646"/>
    </source>
</evidence>
<comment type="caution">
    <text evidence="13">The sequence shown here is derived from an EMBL/GenBank/DDBJ whole genome shotgun (WGS) entry which is preliminary data.</text>
</comment>
<dbReference type="GO" id="GO:0042742">
    <property type="term" value="P:defense response to bacterium"/>
    <property type="evidence" value="ECO:0007669"/>
    <property type="project" value="UniProtKB-KW"/>
</dbReference>
<evidence type="ECO:0000256" key="7">
    <source>
        <dbReference type="ARBA" id="ARBA00022638"/>
    </source>
</evidence>
<dbReference type="GO" id="GO:0031640">
    <property type="term" value="P:killing of cells of another organism"/>
    <property type="evidence" value="ECO:0007669"/>
    <property type="project" value="UniProtKB-KW"/>
</dbReference>
<dbReference type="InterPro" id="IPR018077">
    <property type="entry name" value="Glyco_hydro_fam25_subgr"/>
</dbReference>
<dbReference type="FunFam" id="3.20.20.80:FF:000060">
    <property type="entry name" value="Lysozyme M1"/>
    <property type="match status" value="1"/>
</dbReference>
<protein>
    <recommendedName>
        <fullName evidence="4">lysozyme</fullName>
        <ecNumber evidence="4">3.2.1.17</ecNumber>
    </recommendedName>
</protein>
<evidence type="ECO:0000313" key="13">
    <source>
        <dbReference type="EMBL" id="MDT0418597.1"/>
    </source>
</evidence>
<dbReference type="Gene3D" id="3.20.20.80">
    <property type="entry name" value="Glycosidases"/>
    <property type="match status" value="1"/>
</dbReference>
<evidence type="ECO:0000256" key="6">
    <source>
        <dbReference type="ARBA" id="ARBA00022529"/>
    </source>
</evidence>
<sequence>MRLLRRTRSVLLGPAVLAAAALSATPALAAGPEGPRGHDVSAHQEKVNFADARAKGARFTYVKATESTTYRSPVFRKQYDDAAKAGLLRGAYHFALPDRSSGADQAAYFVRNGGDWRPDGRTLPPALDLEANPYNTQHKCYGISKQRMRAWISDFSDETLRLTGRRPMIYTSAHWWNTCTGRSTAFADTHPLWLANWADRPGTLPAGWAYWTLWQYAVKGPLPGDQNVFNGSQGDLERFTDG</sequence>
<keyword evidence="6" id="KW-0929">Antimicrobial</keyword>
<dbReference type="AlphaFoldDB" id="A0ABD5ECT3"/>
<comment type="subcellular location">
    <subcellularLocation>
        <location evidence="2">Secreted</location>
    </subcellularLocation>
</comment>
<feature type="chain" id="PRO_5044890867" description="lysozyme" evidence="12">
    <location>
        <begin position="30"/>
        <end position="242"/>
    </location>
</feature>
<dbReference type="Proteomes" id="UP001183607">
    <property type="component" value="Unassembled WGS sequence"/>
</dbReference>
<evidence type="ECO:0000256" key="11">
    <source>
        <dbReference type="ARBA" id="ARBA00055588"/>
    </source>
</evidence>